<dbReference type="InterPro" id="IPR052958">
    <property type="entry name" value="IFN-induced_PKR_regulator"/>
</dbReference>
<comment type="caution">
    <text evidence="2">The sequence shown here is derived from an EMBL/GenBank/DDBJ whole genome shotgun (WGS) entry which is preliminary data.</text>
</comment>
<evidence type="ECO:0000313" key="2">
    <source>
        <dbReference type="EMBL" id="KAJ8878836.1"/>
    </source>
</evidence>
<dbReference type="InterPro" id="IPR012337">
    <property type="entry name" value="RNaseH-like_sf"/>
</dbReference>
<protein>
    <recommendedName>
        <fullName evidence="1">HAT C-terminal dimerisation domain-containing protein</fullName>
    </recommendedName>
</protein>
<dbReference type="PANTHER" id="PTHR46289:SF14">
    <property type="entry name" value="DUF4371 DOMAIN-CONTAINING PROTEIN"/>
    <property type="match status" value="1"/>
</dbReference>
<feature type="domain" description="HAT C-terminal dimerisation" evidence="1">
    <location>
        <begin position="242"/>
        <end position="295"/>
    </location>
</feature>
<organism evidence="2 3">
    <name type="scientific">Dryococelus australis</name>
    <dbReference type="NCBI Taxonomy" id="614101"/>
    <lineage>
        <taxon>Eukaryota</taxon>
        <taxon>Metazoa</taxon>
        <taxon>Ecdysozoa</taxon>
        <taxon>Arthropoda</taxon>
        <taxon>Hexapoda</taxon>
        <taxon>Insecta</taxon>
        <taxon>Pterygota</taxon>
        <taxon>Neoptera</taxon>
        <taxon>Polyneoptera</taxon>
        <taxon>Phasmatodea</taxon>
        <taxon>Verophasmatodea</taxon>
        <taxon>Anareolatae</taxon>
        <taxon>Phasmatidae</taxon>
        <taxon>Eurycanthinae</taxon>
        <taxon>Dryococelus</taxon>
    </lineage>
</organism>
<gene>
    <name evidence="2" type="ORF">PR048_019425</name>
</gene>
<keyword evidence="3" id="KW-1185">Reference proteome</keyword>
<dbReference type="Pfam" id="PF05699">
    <property type="entry name" value="Dimer_Tnp_hAT"/>
    <property type="match status" value="1"/>
</dbReference>
<accession>A0ABQ9H3G6</accession>
<dbReference type="EMBL" id="JARBHB010000007">
    <property type="protein sequence ID" value="KAJ8878836.1"/>
    <property type="molecule type" value="Genomic_DNA"/>
</dbReference>
<dbReference type="Proteomes" id="UP001159363">
    <property type="component" value="Chromosome 6"/>
</dbReference>
<proteinExistence type="predicted"/>
<dbReference type="InterPro" id="IPR008906">
    <property type="entry name" value="HATC_C_dom"/>
</dbReference>
<dbReference type="PANTHER" id="PTHR46289">
    <property type="entry name" value="52 KDA REPRESSOR OF THE INHIBITOR OF THE PROTEIN KINASE-LIKE PROTEIN-RELATED"/>
    <property type="match status" value="1"/>
</dbReference>
<dbReference type="SUPFAM" id="SSF53098">
    <property type="entry name" value="Ribonuclease H-like"/>
    <property type="match status" value="1"/>
</dbReference>
<evidence type="ECO:0000313" key="3">
    <source>
        <dbReference type="Proteomes" id="UP001159363"/>
    </source>
</evidence>
<name>A0ABQ9H3G6_9NEOP</name>
<reference evidence="2 3" key="1">
    <citation type="submission" date="2023-02" db="EMBL/GenBank/DDBJ databases">
        <title>LHISI_Scaffold_Assembly.</title>
        <authorList>
            <person name="Stuart O.P."/>
            <person name="Cleave R."/>
            <person name="Magrath M.J.L."/>
            <person name="Mikheyev A.S."/>
        </authorList>
    </citation>
    <scope>NUCLEOTIDE SEQUENCE [LARGE SCALE GENOMIC DNA]</scope>
    <source>
        <strain evidence="2">Daus_M_001</strain>
        <tissue evidence="2">Leg muscle</tissue>
    </source>
</reference>
<evidence type="ECO:0000259" key="1">
    <source>
        <dbReference type="Pfam" id="PF05699"/>
    </source>
</evidence>
<sequence length="296" mass="33959">MLFGKHEKCYWCNSICFKLLSRLPHLKKGKHILKKMCETRWVEKHDAVLTFFDTLPCLPIDLETISESSESSGSNAFSFLHAIYVVVLAEVFELTLPLVRKLQAEYMEETLASLRDTDTFKKIFKESEMLAMEMGTQINKPRTTNLQKKRSNFNSQTVEEYSCTAVFPKSELQRVGQIQKLLSPEFCDGFEDEVLQGAKPYKDDLTWFSVLKGELQVRKQTWKSDPSQNFPKSPAEDYKQASAIPNVRVLSQLLCVLPVTTNTVERSFSTLGHLKTYLRSTMTEDRLNGLALLHIQ</sequence>